<name>H3H482_PHYRM</name>
<feature type="region of interest" description="Disordered" evidence="1">
    <location>
        <begin position="1"/>
        <end position="20"/>
    </location>
</feature>
<protein>
    <submittedName>
        <fullName evidence="2">Uncharacterized protein</fullName>
    </submittedName>
</protein>
<keyword evidence="3" id="KW-1185">Reference proteome</keyword>
<dbReference type="AlphaFoldDB" id="H3H482"/>
<reference evidence="3" key="1">
    <citation type="journal article" date="2006" name="Science">
        <title>Phytophthora genome sequences uncover evolutionary origins and mechanisms of pathogenesis.</title>
        <authorList>
            <person name="Tyler B.M."/>
            <person name="Tripathy S."/>
            <person name="Zhang X."/>
            <person name="Dehal P."/>
            <person name="Jiang R.H."/>
            <person name="Aerts A."/>
            <person name="Arredondo F.D."/>
            <person name="Baxter L."/>
            <person name="Bensasson D."/>
            <person name="Beynon J.L."/>
            <person name="Chapman J."/>
            <person name="Damasceno C.M."/>
            <person name="Dorrance A.E."/>
            <person name="Dou D."/>
            <person name="Dickerman A.W."/>
            <person name="Dubchak I.L."/>
            <person name="Garbelotto M."/>
            <person name="Gijzen M."/>
            <person name="Gordon S.G."/>
            <person name="Govers F."/>
            <person name="Grunwald N.J."/>
            <person name="Huang W."/>
            <person name="Ivors K.L."/>
            <person name="Jones R.W."/>
            <person name="Kamoun S."/>
            <person name="Krampis K."/>
            <person name="Lamour K.H."/>
            <person name="Lee M.K."/>
            <person name="McDonald W.H."/>
            <person name="Medina M."/>
            <person name="Meijer H.J."/>
            <person name="Nordberg E.K."/>
            <person name="Maclean D.J."/>
            <person name="Ospina-Giraldo M.D."/>
            <person name="Morris P.F."/>
            <person name="Phuntumart V."/>
            <person name="Putnam N.H."/>
            <person name="Rash S."/>
            <person name="Rose J.K."/>
            <person name="Sakihama Y."/>
            <person name="Salamov A.A."/>
            <person name="Savidor A."/>
            <person name="Scheuring C.F."/>
            <person name="Smith B.M."/>
            <person name="Sobral B.W."/>
            <person name="Terry A."/>
            <person name="Torto-Alalibo T.A."/>
            <person name="Win J."/>
            <person name="Xu Z."/>
            <person name="Zhang H."/>
            <person name="Grigoriev I.V."/>
            <person name="Rokhsar D.S."/>
            <person name="Boore J.L."/>
        </authorList>
    </citation>
    <scope>NUCLEOTIDE SEQUENCE [LARGE SCALE GENOMIC DNA]</scope>
    <source>
        <strain evidence="3">Pr102</strain>
    </source>
</reference>
<dbReference type="EMBL" id="DS566167">
    <property type="status" value="NOT_ANNOTATED_CDS"/>
    <property type="molecule type" value="Genomic_DNA"/>
</dbReference>
<proteinExistence type="predicted"/>
<feature type="compositionally biased region" description="Acidic residues" evidence="1">
    <location>
        <begin position="73"/>
        <end position="101"/>
    </location>
</feature>
<dbReference type="EnsemblProtists" id="Phyra85365">
    <property type="protein sequence ID" value="Phyra85365"/>
    <property type="gene ID" value="Phyra85365"/>
</dbReference>
<evidence type="ECO:0000313" key="3">
    <source>
        <dbReference type="Proteomes" id="UP000005238"/>
    </source>
</evidence>
<feature type="region of interest" description="Disordered" evidence="1">
    <location>
        <begin position="44"/>
        <end position="101"/>
    </location>
</feature>
<accession>H3H482</accession>
<evidence type="ECO:0000256" key="1">
    <source>
        <dbReference type="SAM" id="MobiDB-lite"/>
    </source>
</evidence>
<reference evidence="2" key="2">
    <citation type="submission" date="2015-06" db="UniProtKB">
        <authorList>
            <consortium name="EnsemblProtists"/>
        </authorList>
    </citation>
    <scope>IDENTIFICATION</scope>
    <source>
        <strain evidence="2">Pr102</strain>
    </source>
</reference>
<dbReference type="InParanoid" id="H3H482"/>
<dbReference type="HOGENOM" id="CLU_1879530_0_0_1"/>
<organism evidence="2 3">
    <name type="scientific">Phytophthora ramorum</name>
    <name type="common">Sudden oak death agent</name>
    <dbReference type="NCBI Taxonomy" id="164328"/>
    <lineage>
        <taxon>Eukaryota</taxon>
        <taxon>Sar</taxon>
        <taxon>Stramenopiles</taxon>
        <taxon>Oomycota</taxon>
        <taxon>Peronosporomycetes</taxon>
        <taxon>Peronosporales</taxon>
        <taxon>Peronosporaceae</taxon>
        <taxon>Phytophthora</taxon>
    </lineage>
</organism>
<sequence>MSPQAARSLGLDHIETDEHDPDVSINAAMDATAACPARIEQDFDGALNSDAEGSAESADWYSDMQVDVGDASDTGDDGAFDLVPDGDDDGAVDDSSSDDSDVEWLGAAIRTREKNRDKRKLLRERVARSMKTFTAQGGSYSALQEFLLQELKGEDL</sequence>
<dbReference type="Proteomes" id="UP000005238">
    <property type="component" value="Unassembled WGS sequence"/>
</dbReference>
<evidence type="ECO:0000313" key="2">
    <source>
        <dbReference type="EnsemblProtists" id="Phyra85365"/>
    </source>
</evidence>